<keyword evidence="2" id="KW-0012">Acyltransferase</keyword>
<keyword evidence="3" id="KW-1185">Reference proteome</keyword>
<keyword evidence="2" id="KW-0808">Transferase</keyword>
<dbReference type="InterPro" id="IPR016181">
    <property type="entry name" value="Acyl_CoA_acyltransferase"/>
</dbReference>
<gene>
    <name evidence="2" type="ORF">ACFO5W_11945</name>
</gene>
<dbReference type="PANTHER" id="PTHR43441:SF10">
    <property type="entry name" value="ACETYLTRANSFERASE"/>
    <property type="match status" value="1"/>
</dbReference>
<name>A0ABV9C335_9GAMM</name>
<organism evidence="2 3">
    <name type="scientific">Dyella halodurans</name>
    <dbReference type="NCBI Taxonomy" id="1920171"/>
    <lineage>
        <taxon>Bacteria</taxon>
        <taxon>Pseudomonadati</taxon>
        <taxon>Pseudomonadota</taxon>
        <taxon>Gammaproteobacteria</taxon>
        <taxon>Lysobacterales</taxon>
        <taxon>Rhodanobacteraceae</taxon>
        <taxon>Dyella</taxon>
    </lineage>
</organism>
<evidence type="ECO:0000259" key="1">
    <source>
        <dbReference type="PROSITE" id="PS51186"/>
    </source>
</evidence>
<sequence length="373" mass="41488">MAAITPLPRSLELAAPALRLRPWQPGDADALFEAARESMASVGQWLPWCHAGYLREDAVAWIEHCQSGWARGEPYAFGIFDGEGRLLGSIGLNRLDRERRSANLGYWVREREQRKGIARAAIRALASLAFETLELIRIEIVAAVDNQASRRAAERAGAHFDGVSPNRIWHKGQATAAAVYSLLPPDDGIEAFGPVLEEGLLRLRPFRLADLDGLFASLHESMDSIGRWQDWCTPDYTLEDGRRWIARSRLAWRGAGDECALAMVDRQRDELVGSISLNHWQPDYRMANLGYWIRQSRQGQGLAALAVRMLARHALKSPDLQRLEIVAAADNRASCRVAEKAGAHFEGIARRRLTLHGQPQDAAMYSLVAADLA</sequence>
<proteinExistence type="predicted"/>
<dbReference type="SUPFAM" id="SSF55729">
    <property type="entry name" value="Acyl-CoA N-acyltransferases (Nat)"/>
    <property type="match status" value="2"/>
</dbReference>
<dbReference type="EMBL" id="JBHSGA010000017">
    <property type="protein sequence ID" value="MFC4527346.1"/>
    <property type="molecule type" value="Genomic_DNA"/>
</dbReference>
<dbReference type="GO" id="GO:0016746">
    <property type="term" value="F:acyltransferase activity"/>
    <property type="evidence" value="ECO:0007669"/>
    <property type="project" value="UniProtKB-KW"/>
</dbReference>
<dbReference type="Proteomes" id="UP001595961">
    <property type="component" value="Unassembled WGS sequence"/>
</dbReference>
<dbReference type="RefSeq" id="WP_266149361.1">
    <property type="nucleotide sequence ID" value="NZ_CP064028.1"/>
</dbReference>
<feature type="domain" description="N-acetyltransferase" evidence="1">
    <location>
        <begin position="201"/>
        <end position="371"/>
    </location>
</feature>
<reference evidence="3" key="1">
    <citation type="journal article" date="2019" name="Int. J. Syst. Evol. Microbiol.">
        <title>The Global Catalogue of Microorganisms (GCM) 10K type strain sequencing project: providing services to taxonomists for standard genome sequencing and annotation.</title>
        <authorList>
            <consortium name="The Broad Institute Genomics Platform"/>
            <consortium name="The Broad Institute Genome Sequencing Center for Infectious Disease"/>
            <person name="Wu L."/>
            <person name="Ma J."/>
        </authorList>
    </citation>
    <scope>NUCLEOTIDE SEQUENCE [LARGE SCALE GENOMIC DNA]</scope>
    <source>
        <strain evidence="3">CCM 4481</strain>
    </source>
</reference>
<dbReference type="Pfam" id="PF13302">
    <property type="entry name" value="Acetyltransf_3"/>
    <property type="match status" value="2"/>
</dbReference>
<evidence type="ECO:0000313" key="3">
    <source>
        <dbReference type="Proteomes" id="UP001595961"/>
    </source>
</evidence>
<accession>A0ABV9C335</accession>
<dbReference type="Gene3D" id="3.40.630.30">
    <property type="match status" value="2"/>
</dbReference>
<dbReference type="PANTHER" id="PTHR43441">
    <property type="entry name" value="RIBOSOMAL-PROTEIN-SERINE ACETYLTRANSFERASE"/>
    <property type="match status" value="1"/>
</dbReference>
<protein>
    <submittedName>
        <fullName evidence="2">GNAT family N-acetyltransferase</fullName>
        <ecNumber evidence="2">2.3.-.-</ecNumber>
    </submittedName>
</protein>
<feature type="domain" description="N-acetyltransferase" evidence="1">
    <location>
        <begin position="18"/>
        <end position="186"/>
    </location>
</feature>
<dbReference type="InterPro" id="IPR000182">
    <property type="entry name" value="GNAT_dom"/>
</dbReference>
<evidence type="ECO:0000313" key="2">
    <source>
        <dbReference type="EMBL" id="MFC4527346.1"/>
    </source>
</evidence>
<dbReference type="InterPro" id="IPR051908">
    <property type="entry name" value="Ribosomal_N-acetyltransferase"/>
</dbReference>
<dbReference type="PROSITE" id="PS51186">
    <property type="entry name" value="GNAT"/>
    <property type="match status" value="2"/>
</dbReference>
<comment type="caution">
    <text evidence="2">The sequence shown here is derived from an EMBL/GenBank/DDBJ whole genome shotgun (WGS) entry which is preliminary data.</text>
</comment>
<dbReference type="EC" id="2.3.-.-" evidence="2"/>